<dbReference type="Proteomes" id="UP000620104">
    <property type="component" value="Unassembled WGS sequence"/>
</dbReference>
<name>A0A8H3U051_9TREE</name>
<comment type="caution">
    <text evidence="3">The sequence shown here is derived from an EMBL/GenBank/DDBJ whole genome shotgun (WGS) entry which is preliminary data.</text>
</comment>
<proteinExistence type="predicted"/>
<organism evidence="3 4">
    <name type="scientific">Naganishia liquefaciens</name>
    <dbReference type="NCBI Taxonomy" id="104408"/>
    <lineage>
        <taxon>Eukaryota</taxon>
        <taxon>Fungi</taxon>
        <taxon>Dikarya</taxon>
        <taxon>Basidiomycota</taxon>
        <taxon>Agaricomycotina</taxon>
        <taxon>Tremellomycetes</taxon>
        <taxon>Filobasidiales</taxon>
        <taxon>Filobasidiaceae</taxon>
        <taxon>Naganishia</taxon>
    </lineage>
</organism>
<feature type="region of interest" description="Disordered" evidence="1">
    <location>
        <begin position="333"/>
        <end position="354"/>
    </location>
</feature>
<reference evidence="3" key="1">
    <citation type="submission" date="2020-07" db="EMBL/GenBank/DDBJ databases">
        <title>Draft Genome Sequence of a Deep-Sea Yeast, Naganishia (Cryptococcus) liquefaciens strain N6.</title>
        <authorList>
            <person name="Han Y.W."/>
            <person name="Kajitani R."/>
            <person name="Morimoto H."/>
            <person name="Parhat M."/>
            <person name="Tsubouchi H."/>
            <person name="Bakenova O."/>
            <person name="Ogata M."/>
            <person name="Argunhan B."/>
            <person name="Aoki R."/>
            <person name="Kajiwara S."/>
            <person name="Itoh T."/>
            <person name="Iwasaki H."/>
        </authorList>
    </citation>
    <scope>NUCLEOTIDE SEQUENCE</scope>
    <source>
        <strain evidence="3">N6</strain>
    </source>
</reference>
<dbReference type="AlphaFoldDB" id="A0A8H3U051"/>
<feature type="compositionally biased region" description="Basic and acidic residues" evidence="1">
    <location>
        <begin position="448"/>
        <end position="473"/>
    </location>
</feature>
<keyword evidence="2" id="KW-0812">Transmembrane</keyword>
<protein>
    <submittedName>
        <fullName evidence="3">Uncharacterized protein</fullName>
    </submittedName>
</protein>
<feature type="region of interest" description="Disordered" evidence="1">
    <location>
        <begin position="113"/>
        <end position="138"/>
    </location>
</feature>
<feature type="region of interest" description="Disordered" evidence="1">
    <location>
        <begin position="511"/>
        <end position="539"/>
    </location>
</feature>
<feature type="transmembrane region" description="Helical" evidence="2">
    <location>
        <begin position="49"/>
        <end position="68"/>
    </location>
</feature>
<feature type="compositionally biased region" description="Basic and acidic residues" evidence="1">
    <location>
        <begin position="333"/>
        <end position="348"/>
    </location>
</feature>
<feature type="region of interest" description="Disordered" evidence="1">
    <location>
        <begin position="448"/>
        <end position="474"/>
    </location>
</feature>
<sequence>MPIHILGSLAESTSISTTSIVYATCLVGLLLIVKTALIEGRKCTWERDWAGKFLIVVAPPSPLVYALLDHLVNLPHPPQVLYLPPLPSPLPQEVLTILHAIRLSASSKTGIIASGETTTSPDPESETPVTEESSVSSTALVCEPLPRDPAAIKEFMRKWAIKPPGTADDGRRIDGIVWANEWDVQRPWKIFRGDAKAEGGQGDTWAGMNDGEKPMQTSLNVNTWTAEQAKFHFLNSMLPFLLKAPMERSIRLVNILGPFYSAAVPLLKNTAEEQGAATAQLLQTAEPRSPIVQSGKASLRNMLLWRHLQKILDALASATHNEAVKQAAIPVPDRELPDDAGKEEEAGRLRQRHGVEAGPKALPIPTKRIDVQSNILALPVVVGFNRWGIVRPLLGLREGSFLGWALYLLLSPLIYLLTPSTNSALQSILYALSAPVLYDDEQEDTFVLEDKSGKEKGTEDRAQSGSKARRDGVKGGGIIRDASWIPSPFLSTWADPLASKVWDQLEHQIEQGVKASEPEEKPLSRNKGDRKKSVSFAET</sequence>
<keyword evidence="2" id="KW-1133">Transmembrane helix</keyword>
<feature type="transmembrane region" description="Helical" evidence="2">
    <location>
        <begin position="20"/>
        <end position="37"/>
    </location>
</feature>
<evidence type="ECO:0000256" key="2">
    <source>
        <dbReference type="SAM" id="Phobius"/>
    </source>
</evidence>
<dbReference type="OrthoDB" id="191979at2759"/>
<gene>
    <name evidence="3" type="ORF">NliqN6_6447</name>
</gene>
<keyword evidence="4" id="KW-1185">Reference proteome</keyword>
<evidence type="ECO:0000256" key="1">
    <source>
        <dbReference type="SAM" id="MobiDB-lite"/>
    </source>
</evidence>
<evidence type="ECO:0000313" key="3">
    <source>
        <dbReference type="EMBL" id="GHJ90045.1"/>
    </source>
</evidence>
<accession>A0A8H3U051</accession>
<keyword evidence="2" id="KW-0472">Membrane</keyword>
<evidence type="ECO:0000313" key="4">
    <source>
        <dbReference type="Proteomes" id="UP000620104"/>
    </source>
</evidence>
<feature type="compositionally biased region" description="Low complexity" evidence="1">
    <location>
        <begin position="116"/>
        <end position="138"/>
    </location>
</feature>
<dbReference type="EMBL" id="BLZA01000053">
    <property type="protein sequence ID" value="GHJ90045.1"/>
    <property type="molecule type" value="Genomic_DNA"/>
</dbReference>
<feature type="compositionally biased region" description="Basic and acidic residues" evidence="1">
    <location>
        <begin position="516"/>
        <end position="527"/>
    </location>
</feature>